<evidence type="ECO:0000313" key="2">
    <source>
        <dbReference type="Proteomes" id="UP000823630"/>
    </source>
</evidence>
<dbReference type="Proteomes" id="UP000823630">
    <property type="component" value="Unassembled WGS sequence"/>
</dbReference>
<name>A0A9D9DDZ6_9PROT</name>
<dbReference type="AlphaFoldDB" id="A0A9D9DDZ6"/>
<accession>A0A9D9DDZ6</accession>
<sequence>MYKITYTGDGITTQYVFAFPFFQDADIRVAFDDTIIDASQYSVVANDDFDGGTVVFVSPPVTGTQIDIFRQVSLSRVIDYQPTAKIDPEILNSDFNFLVEAFKDLREIDIDLTEWKNTHNNVMSFLEYNLSVIQDKLGGGAVMGLYGNLVSVLENALPKLINDYGSITDVAPNETRDDYGIL</sequence>
<proteinExistence type="predicted"/>
<organism evidence="1 2">
    <name type="scientific">Candidatus Enterousia avistercoris</name>
    <dbReference type="NCBI Taxonomy" id="2840788"/>
    <lineage>
        <taxon>Bacteria</taxon>
        <taxon>Pseudomonadati</taxon>
        <taxon>Pseudomonadota</taxon>
        <taxon>Alphaproteobacteria</taxon>
        <taxon>Candidatus Enterousia</taxon>
    </lineage>
</organism>
<protein>
    <submittedName>
        <fullName evidence="1">Uncharacterized protein</fullName>
    </submittedName>
</protein>
<comment type="caution">
    <text evidence="1">The sequence shown here is derived from an EMBL/GenBank/DDBJ whole genome shotgun (WGS) entry which is preliminary data.</text>
</comment>
<gene>
    <name evidence="1" type="ORF">IAC69_03505</name>
</gene>
<reference evidence="1" key="1">
    <citation type="submission" date="2020-10" db="EMBL/GenBank/DDBJ databases">
        <authorList>
            <person name="Gilroy R."/>
        </authorList>
    </citation>
    <scope>NUCLEOTIDE SEQUENCE</scope>
    <source>
        <strain evidence="1">8207</strain>
    </source>
</reference>
<dbReference type="EMBL" id="JADINC010000055">
    <property type="protein sequence ID" value="MBO8425516.1"/>
    <property type="molecule type" value="Genomic_DNA"/>
</dbReference>
<evidence type="ECO:0000313" key="1">
    <source>
        <dbReference type="EMBL" id="MBO8425516.1"/>
    </source>
</evidence>
<reference evidence="1" key="2">
    <citation type="journal article" date="2021" name="PeerJ">
        <title>Extensive microbial diversity within the chicken gut microbiome revealed by metagenomics and culture.</title>
        <authorList>
            <person name="Gilroy R."/>
            <person name="Ravi A."/>
            <person name="Getino M."/>
            <person name="Pursley I."/>
            <person name="Horton D.L."/>
            <person name="Alikhan N.F."/>
            <person name="Baker D."/>
            <person name="Gharbi K."/>
            <person name="Hall N."/>
            <person name="Watson M."/>
            <person name="Adriaenssens E.M."/>
            <person name="Foster-Nyarko E."/>
            <person name="Jarju S."/>
            <person name="Secka A."/>
            <person name="Antonio M."/>
            <person name="Oren A."/>
            <person name="Chaudhuri R.R."/>
            <person name="La Ragione R."/>
            <person name="Hildebrand F."/>
            <person name="Pallen M.J."/>
        </authorList>
    </citation>
    <scope>NUCLEOTIDE SEQUENCE</scope>
    <source>
        <strain evidence="1">8207</strain>
    </source>
</reference>